<proteinExistence type="inferred from homology"/>
<dbReference type="InParanoid" id="J4GG12"/>
<dbReference type="InterPro" id="IPR037045">
    <property type="entry name" value="S8pro/Inhibitor_I9_sf"/>
</dbReference>
<reference evidence="2 3" key="1">
    <citation type="journal article" date="2012" name="Appl. Environ. Microbiol.">
        <title>Short-read sequencing for genomic analysis of the brown rot fungus Fibroporia radiculosa.</title>
        <authorList>
            <person name="Tang J.D."/>
            <person name="Perkins A.D."/>
            <person name="Sonstegard T.S."/>
            <person name="Schroeder S.G."/>
            <person name="Burgess S.C."/>
            <person name="Diehl S.V."/>
        </authorList>
    </citation>
    <scope>NUCLEOTIDE SEQUENCE [LARGE SCALE GENOMIC DNA]</scope>
    <source>
        <strain evidence="2 3">TFFH 294</strain>
    </source>
</reference>
<accession>J4GG12</accession>
<evidence type="ECO:0000313" key="3">
    <source>
        <dbReference type="Proteomes" id="UP000006352"/>
    </source>
</evidence>
<dbReference type="SUPFAM" id="SSF54897">
    <property type="entry name" value="Protease propeptides/inhibitors"/>
    <property type="match status" value="1"/>
</dbReference>
<dbReference type="InterPro" id="IPR052471">
    <property type="entry name" value="PBI_I9"/>
</dbReference>
<name>J4GG12_9APHY</name>
<dbReference type="GO" id="GO:0004866">
    <property type="term" value="F:endopeptidase inhibitor activity"/>
    <property type="evidence" value="ECO:0007669"/>
    <property type="project" value="TreeGrafter"/>
</dbReference>
<gene>
    <name evidence="2" type="ORF">FIBRA_07955</name>
</gene>
<dbReference type="PANTHER" id="PTHR28288">
    <property type="entry name" value="PROTEASE B INHIBITOR 2"/>
    <property type="match status" value="1"/>
</dbReference>
<evidence type="ECO:0000313" key="2">
    <source>
        <dbReference type="EMBL" id="CCM05723.1"/>
    </source>
</evidence>
<dbReference type="HOGENOM" id="CLU_1310149_0_0_1"/>
<keyword evidence="3" id="KW-1185">Reference proteome</keyword>
<dbReference type="Gene3D" id="3.30.70.80">
    <property type="entry name" value="Peptidase S8 propeptide/proteinase inhibitor I9"/>
    <property type="match status" value="1"/>
</dbReference>
<comment type="similarity">
    <text evidence="1">Belongs to the protease inhibitor I9 family.</text>
</comment>
<dbReference type="PANTHER" id="PTHR28288:SF2">
    <property type="entry name" value="PROTEASE B INHIBITOR 2"/>
    <property type="match status" value="1"/>
</dbReference>
<dbReference type="AlphaFoldDB" id="J4GG12"/>
<dbReference type="RefSeq" id="XP_012185006.1">
    <property type="nucleotide sequence ID" value="XM_012329616.1"/>
</dbReference>
<protein>
    <recommendedName>
        <fullName evidence="4">Inhibitor I9 domain-containing protein</fullName>
    </recommendedName>
</protein>
<evidence type="ECO:0008006" key="4">
    <source>
        <dbReference type="Google" id="ProtNLM"/>
    </source>
</evidence>
<dbReference type="GeneID" id="24100634"/>
<dbReference type="STRING" id="599839.J4GG12"/>
<dbReference type="GO" id="GO:0042144">
    <property type="term" value="P:vacuole fusion, non-autophagic"/>
    <property type="evidence" value="ECO:0007669"/>
    <property type="project" value="TreeGrafter"/>
</dbReference>
<dbReference type="EMBL" id="HE797202">
    <property type="protein sequence ID" value="CCM05723.1"/>
    <property type="molecule type" value="Genomic_DNA"/>
</dbReference>
<sequence length="210" mass="22821">MDLDLPSAILDPFKPVSEILELAVESPPTREQKIQSRSTLISVGNVNVMDRKYKKTKAAISAIFTRPDLGLLRPPNMGARGIEPHRGFSGVLLNGGGPVLNTARAAVGVALVARSLYIRLPPLEIHQSPATSFAILSRNSTAMSGKYIVVFKDHVTADQVANYARDVDNNGGHVSQSFEPLLKGFSATLPEEYFNRFQSLQGDVVDYIGM</sequence>
<dbReference type="Proteomes" id="UP000006352">
    <property type="component" value="Unassembled WGS sequence"/>
</dbReference>
<evidence type="ECO:0000256" key="1">
    <source>
        <dbReference type="ARBA" id="ARBA00038069"/>
    </source>
</evidence>
<dbReference type="OrthoDB" id="5518345at2759"/>
<organism evidence="2 3">
    <name type="scientific">Fibroporia radiculosa</name>
    <dbReference type="NCBI Taxonomy" id="599839"/>
    <lineage>
        <taxon>Eukaryota</taxon>
        <taxon>Fungi</taxon>
        <taxon>Dikarya</taxon>
        <taxon>Basidiomycota</taxon>
        <taxon>Agaricomycotina</taxon>
        <taxon>Agaricomycetes</taxon>
        <taxon>Polyporales</taxon>
        <taxon>Fibroporiaceae</taxon>
        <taxon>Fibroporia</taxon>
    </lineage>
</organism>